<evidence type="ECO:0008006" key="3">
    <source>
        <dbReference type="Google" id="ProtNLM"/>
    </source>
</evidence>
<dbReference type="RefSeq" id="WP_107143374.1">
    <property type="nucleotide sequence ID" value="NZ_CP028324.1"/>
</dbReference>
<name>A0A2R4CEG7_9BURK</name>
<dbReference type="Proteomes" id="UP000240505">
    <property type="component" value="Chromosome"/>
</dbReference>
<dbReference type="AlphaFoldDB" id="A0A2R4CEG7"/>
<protein>
    <recommendedName>
        <fullName evidence="3">DUF3806 domain-containing protein</fullName>
    </recommendedName>
</protein>
<gene>
    <name evidence="1" type="ORF">C9I28_22140</name>
</gene>
<dbReference type="EMBL" id="CP028324">
    <property type="protein sequence ID" value="AVR98037.1"/>
    <property type="molecule type" value="Genomic_DNA"/>
</dbReference>
<proteinExistence type="predicted"/>
<evidence type="ECO:0000313" key="2">
    <source>
        <dbReference type="Proteomes" id="UP000240505"/>
    </source>
</evidence>
<accession>A0A2R4CEG7</accession>
<dbReference type="OrthoDB" id="6892549at2"/>
<organism evidence="1 2">
    <name type="scientific">Pseudoduganella armeniaca</name>
    <dbReference type="NCBI Taxonomy" id="2072590"/>
    <lineage>
        <taxon>Bacteria</taxon>
        <taxon>Pseudomonadati</taxon>
        <taxon>Pseudomonadota</taxon>
        <taxon>Betaproteobacteria</taxon>
        <taxon>Burkholderiales</taxon>
        <taxon>Oxalobacteraceae</taxon>
        <taxon>Telluria group</taxon>
        <taxon>Pseudoduganella</taxon>
    </lineage>
</organism>
<dbReference type="KEGG" id="masz:C9I28_22140"/>
<evidence type="ECO:0000313" key="1">
    <source>
        <dbReference type="EMBL" id="AVR98037.1"/>
    </source>
</evidence>
<keyword evidence="2" id="KW-1185">Reference proteome</keyword>
<sequence length="147" mass="16727">MPDFRELPADLVQDVAEYSRLGADFLQLDLDERPKAIIEAITAFIRKLKEEGGTLEEEQIIGIGALIGQQYVRRFGWHWAMVNFDEDGDDDNYFACVLPADNSLSNNPIHWVRETLKNPHSTNILLNFNMVESGVRPTVPNQAMGFY</sequence>
<reference evidence="1 2" key="1">
    <citation type="submission" date="2018-03" db="EMBL/GenBank/DDBJ databases">
        <title>Massilia armeniaca sp. nov., isolated from desert soil.</title>
        <authorList>
            <person name="Huang H."/>
            <person name="Ren M."/>
        </authorList>
    </citation>
    <scope>NUCLEOTIDE SEQUENCE [LARGE SCALE GENOMIC DNA]</scope>
    <source>
        <strain evidence="1 2">ZMN-3</strain>
    </source>
</reference>